<dbReference type="Pfam" id="PF02891">
    <property type="entry name" value="zf-MIZ"/>
    <property type="match status" value="1"/>
</dbReference>
<dbReference type="InterPro" id="IPR003034">
    <property type="entry name" value="SAP_dom"/>
</dbReference>
<dbReference type="PROSITE" id="PS51466">
    <property type="entry name" value="PINIT"/>
    <property type="match status" value="1"/>
</dbReference>
<dbReference type="InterPro" id="IPR023321">
    <property type="entry name" value="PINIT"/>
</dbReference>
<evidence type="ECO:0000313" key="15">
    <source>
        <dbReference type="Proteomes" id="UP000813444"/>
    </source>
</evidence>
<reference evidence="14" key="1">
    <citation type="journal article" date="2021" name="Nat. Commun.">
        <title>Genetic determinants of endophytism in the Arabidopsis root mycobiome.</title>
        <authorList>
            <person name="Mesny F."/>
            <person name="Miyauchi S."/>
            <person name="Thiergart T."/>
            <person name="Pickel B."/>
            <person name="Atanasova L."/>
            <person name="Karlsson M."/>
            <person name="Huettel B."/>
            <person name="Barry K.W."/>
            <person name="Haridas S."/>
            <person name="Chen C."/>
            <person name="Bauer D."/>
            <person name="Andreopoulos W."/>
            <person name="Pangilinan J."/>
            <person name="LaButti K."/>
            <person name="Riley R."/>
            <person name="Lipzen A."/>
            <person name="Clum A."/>
            <person name="Drula E."/>
            <person name="Henrissat B."/>
            <person name="Kohler A."/>
            <person name="Grigoriev I.V."/>
            <person name="Martin F.M."/>
            <person name="Hacquard S."/>
        </authorList>
    </citation>
    <scope>NUCLEOTIDE SEQUENCE</scope>
    <source>
        <strain evidence="14">MPI-CAGE-CH-0235</strain>
    </source>
</reference>
<proteinExistence type="inferred from homology"/>
<dbReference type="InterPro" id="IPR038654">
    <property type="entry name" value="PINIT_sf"/>
</dbReference>
<dbReference type="InterPro" id="IPR013083">
    <property type="entry name" value="Znf_RING/FYVE/PHD"/>
</dbReference>
<evidence type="ECO:0000256" key="8">
    <source>
        <dbReference type="ARBA" id="ARBA00022833"/>
    </source>
</evidence>
<dbReference type="CDD" id="cd16792">
    <property type="entry name" value="SP-RING_Siz-like"/>
    <property type="match status" value="1"/>
</dbReference>
<sequence length="835" mass="92033">MASPLPTITRQEASALVKQVQSTNLLNRQLSSVCQVNGLKSTGVKADLQRRIIDLIQETIDANDHSRFQQIRHSISHASAQRGSPSKAGTPARNSLGTSSQQQSPMTNYLHPNTLSPYNGQQTSYNAMSTSHRSIGENLDMFPHTKTSFVNRPRATAMAQHRNSITIPLKLNDHPVLQRCVSDTNYRVMVFCAGDTSGPQHVAFPYQSELRVNGGDIKANLRGLKNKPGSTRPVDITSALRLRPSYTNNIEFTYALTQKKFFLIINVCKVTSVSELVTTISTRRRIPKDSVIQELNKKAQDPDVVATSQVLSLKCPLSYMRLQVPCRSVNCTHIQCFDATSYLQLQEQGPQWLCPICNKSAPFEQLAVDEYVRDILEKAPKHLEAVTIEPNGRWLVKGSGDSSQGTFKETPFDDDEDELEISEVNVINGRRNETPQYLTPSNGTPASGGRDSSFSAPRGAASTSRKRPVSAVIDLTLSSDDEREESIQPPTKRQSTVTNGLRDTETLTFLHDDSHGELSFPTLGQSIQVSRVQASKPYRIRHDIEFPRVQRGLPYTGNYNKPPLLLQLDNLSTYRTFRTPRHATHPPVRKQQPPLPNPAGPSPNMSFESVMPPYNASDPSASFLSSSCLDFLLIELVPLAYRVTHDRDAPLLADSSASSPPPPPPAASKPSDAVSAVAGSSVAGALSTATAPGQRKMDEDEELAAVHYRLDMLGYRVGQGLVERFSRDRPRFNETLDVIKFVCKDLWSLVFGKNIDNLKTNHRGVYVLTDNVFRPFSRMSTEAGGQAVVRAQPFLWFPCGIVRGALAALGIVATVQAEINELPGAVFQIKTTPVK</sequence>
<dbReference type="Gene3D" id="2.60.120.780">
    <property type="entry name" value="PINIT domain"/>
    <property type="match status" value="1"/>
</dbReference>
<feature type="compositionally biased region" description="Polar residues" evidence="10">
    <location>
        <begin position="434"/>
        <end position="455"/>
    </location>
</feature>
<dbReference type="InterPro" id="IPR037992">
    <property type="entry name" value="TRAPPC6/Trs33"/>
</dbReference>
<evidence type="ECO:0000259" key="13">
    <source>
        <dbReference type="PROSITE" id="PS51466"/>
    </source>
</evidence>
<dbReference type="Gene3D" id="3.30.1380.20">
    <property type="entry name" value="Trafficking protein particle complex subunit 3"/>
    <property type="match status" value="1"/>
</dbReference>
<dbReference type="AlphaFoldDB" id="A0A8K0WKX2"/>
<evidence type="ECO:0000256" key="6">
    <source>
        <dbReference type="ARBA" id="ARBA00022771"/>
    </source>
</evidence>
<evidence type="ECO:0000256" key="3">
    <source>
        <dbReference type="ARBA" id="ARBA00006218"/>
    </source>
</evidence>
<keyword evidence="7" id="KW-0833">Ubl conjugation pathway</keyword>
<evidence type="ECO:0000256" key="2">
    <source>
        <dbReference type="ARBA" id="ARBA00005383"/>
    </source>
</evidence>
<comment type="pathway">
    <text evidence="1">Protein modification; protein sumoylation.</text>
</comment>
<dbReference type="Pfam" id="PF14324">
    <property type="entry name" value="PINIT"/>
    <property type="match status" value="1"/>
</dbReference>
<dbReference type="GO" id="GO:0061665">
    <property type="term" value="F:SUMO ligase activity"/>
    <property type="evidence" value="ECO:0007669"/>
    <property type="project" value="TreeGrafter"/>
</dbReference>
<comment type="similarity">
    <text evidence="3">Belongs to the TRAPP small subunits family. BET3 subfamily.</text>
</comment>
<dbReference type="InterPro" id="IPR031141">
    <property type="entry name" value="SIZ1/2_SP-RING"/>
</dbReference>
<feature type="domain" description="SP-RING-type" evidence="12">
    <location>
        <begin position="300"/>
        <end position="385"/>
    </location>
</feature>
<comment type="similarity">
    <text evidence="2">Belongs to the PIAS family.</text>
</comment>
<dbReference type="UniPathway" id="UPA00886"/>
<dbReference type="SUPFAM" id="SSF111126">
    <property type="entry name" value="Ligand-binding domain in the NO signalling and Golgi transport"/>
    <property type="match status" value="1"/>
</dbReference>
<evidence type="ECO:0000256" key="5">
    <source>
        <dbReference type="ARBA" id="ARBA00022723"/>
    </source>
</evidence>
<dbReference type="GO" id="GO:0000785">
    <property type="term" value="C:chromatin"/>
    <property type="evidence" value="ECO:0007669"/>
    <property type="project" value="TreeGrafter"/>
</dbReference>
<dbReference type="InterPro" id="IPR004181">
    <property type="entry name" value="Znf_MIZ"/>
</dbReference>
<feature type="compositionally biased region" description="Acidic residues" evidence="10">
    <location>
        <begin position="412"/>
        <end position="421"/>
    </location>
</feature>
<dbReference type="PANTHER" id="PTHR10782:SF4">
    <property type="entry name" value="TONALLI, ISOFORM E"/>
    <property type="match status" value="1"/>
</dbReference>
<dbReference type="GO" id="GO:0016925">
    <property type="term" value="P:protein sumoylation"/>
    <property type="evidence" value="ECO:0007669"/>
    <property type="project" value="UniProtKB-UniPathway"/>
</dbReference>
<feature type="domain" description="SAP" evidence="11">
    <location>
        <begin position="22"/>
        <end position="56"/>
    </location>
</feature>
<gene>
    <name evidence="14" type="ORF">B0I35DRAFT_454042</name>
</gene>
<keyword evidence="6 9" id="KW-0863">Zinc-finger</keyword>
<evidence type="ECO:0000313" key="14">
    <source>
        <dbReference type="EMBL" id="KAH7308209.1"/>
    </source>
</evidence>
<name>A0A8K0WKX2_9HYPO</name>
<accession>A0A8K0WKX2</accession>
<feature type="compositionally biased region" description="Polar residues" evidence="10">
    <location>
        <begin position="488"/>
        <end position="499"/>
    </location>
</feature>
<evidence type="ECO:0000259" key="12">
    <source>
        <dbReference type="PROSITE" id="PS51044"/>
    </source>
</evidence>
<dbReference type="Proteomes" id="UP000813444">
    <property type="component" value="Unassembled WGS sequence"/>
</dbReference>
<keyword evidence="15" id="KW-1185">Reference proteome</keyword>
<feature type="region of interest" description="Disordered" evidence="10">
    <location>
        <begin position="580"/>
        <end position="609"/>
    </location>
</feature>
<comment type="caution">
    <text evidence="14">The sequence shown here is derived from an EMBL/GenBank/DDBJ whole genome shotgun (WGS) entry which is preliminary data.</text>
</comment>
<evidence type="ECO:0000256" key="9">
    <source>
        <dbReference type="PROSITE-ProRule" id="PRU00452"/>
    </source>
</evidence>
<evidence type="ECO:0000256" key="10">
    <source>
        <dbReference type="SAM" id="MobiDB-lite"/>
    </source>
</evidence>
<protein>
    <submittedName>
        <fullName evidence="14">Transport protein particle component-domain-containing protein</fullName>
    </submittedName>
</protein>
<feature type="region of interest" description="Disordered" evidence="10">
    <location>
        <begin position="652"/>
        <end position="674"/>
    </location>
</feature>
<dbReference type="EMBL" id="JAGPNK010000016">
    <property type="protein sequence ID" value="KAH7308209.1"/>
    <property type="molecule type" value="Genomic_DNA"/>
</dbReference>
<feature type="region of interest" description="Disordered" evidence="10">
    <location>
        <begin position="76"/>
        <end position="114"/>
    </location>
</feature>
<dbReference type="PROSITE" id="PS50800">
    <property type="entry name" value="SAP"/>
    <property type="match status" value="1"/>
</dbReference>
<dbReference type="GO" id="GO:0048193">
    <property type="term" value="P:Golgi vesicle transport"/>
    <property type="evidence" value="ECO:0007669"/>
    <property type="project" value="InterPro"/>
</dbReference>
<dbReference type="Gene3D" id="3.30.40.10">
    <property type="entry name" value="Zinc/RING finger domain, C3HC4 (zinc finger)"/>
    <property type="match status" value="1"/>
</dbReference>
<dbReference type="GO" id="GO:0008270">
    <property type="term" value="F:zinc ion binding"/>
    <property type="evidence" value="ECO:0007669"/>
    <property type="project" value="UniProtKB-KW"/>
</dbReference>
<feature type="domain" description="PINIT" evidence="13">
    <location>
        <begin position="126"/>
        <end position="271"/>
    </location>
</feature>
<organism evidence="14 15">
    <name type="scientific">Stachybotrys elegans</name>
    <dbReference type="NCBI Taxonomy" id="80388"/>
    <lineage>
        <taxon>Eukaryota</taxon>
        <taxon>Fungi</taxon>
        <taxon>Dikarya</taxon>
        <taxon>Ascomycota</taxon>
        <taxon>Pezizomycotina</taxon>
        <taxon>Sordariomycetes</taxon>
        <taxon>Hypocreomycetidae</taxon>
        <taxon>Hypocreales</taxon>
        <taxon>Stachybotryaceae</taxon>
        <taxon>Stachybotrys</taxon>
    </lineage>
</organism>
<keyword evidence="4" id="KW-0808">Transferase</keyword>
<dbReference type="PANTHER" id="PTHR10782">
    <property type="entry name" value="ZINC FINGER MIZ DOMAIN-CONTAINING PROTEIN"/>
    <property type="match status" value="1"/>
</dbReference>
<evidence type="ECO:0000259" key="11">
    <source>
        <dbReference type="PROSITE" id="PS50800"/>
    </source>
</evidence>
<dbReference type="OrthoDB" id="28127at2759"/>
<feature type="compositionally biased region" description="Polar residues" evidence="10">
    <location>
        <begin position="92"/>
        <end position="114"/>
    </location>
</feature>
<dbReference type="CDD" id="cd14944">
    <property type="entry name" value="TRAPPC6A_Trs33"/>
    <property type="match status" value="1"/>
</dbReference>
<dbReference type="InterPro" id="IPR007194">
    <property type="entry name" value="TRAPP_component"/>
</dbReference>
<evidence type="ECO:0000256" key="4">
    <source>
        <dbReference type="ARBA" id="ARBA00022679"/>
    </source>
</evidence>
<dbReference type="PROSITE" id="PS51044">
    <property type="entry name" value="ZF_SP_RING"/>
    <property type="match status" value="1"/>
</dbReference>
<evidence type="ECO:0000256" key="1">
    <source>
        <dbReference type="ARBA" id="ARBA00004718"/>
    </source>
</evidence>
<dbReference type="InterPro" id="IPR024096">
    <property type="entry name" value="NO_sig/Golgi_transp_ligand-bd"/>
</dbReference>
<keyword evidence="8" id="KW-0862">Zinc</keyword>
<dbReference type="Pfam" id="PF04051">
    <property type="entry name" value="TRAPP"/>
    <property type="match status" value="1"/>
</dbReference>
<evidence type="ECO:0000256" key="7">
    <source>
        <dbReference type="ARBA" id="ARBA00022786"/>
    </source>
</evidence>
<feature type="region of interest" description="Disordered" evidence="10">
    <location>
        <begin position="394"/>
        <end position="499"/>
    </location>
</feature>
<keyword evidence="5" id="KW-0479">Metal-binding</keyword>